<comment type="similarity">
    <text evidence="2">Belongs to the adaptor complexes large subunit family.</text>
</comment>
<feature type="compositionally biased region" description="Basic and acidic residues" evidence="7">
    <location>
        <begin position="667"/>
        <end position="688"/>
    </location>
</feature>
<dbReference type="Pfam" id="PF01602">
    <property type="entry name" value="Adaptin_N"/>
    <property type="match status" value="1"/>
</dbReference>
<feature type="region of interest" description="Disordered" evidence="7">
    <location>
        <begin position="563"/>
        <end position="583"/>
    </location>
</feature>
<feature type="compositionally biased region" description="Polar residues" evidence="7">
    <location>
        <begin position="565"/>
        <end position="583"/>
    </location>
</feature>
<feature type="non-terminal residue" evidence="9">
    <location>
        <position position="1"/>
    </location>
</feature>
<proteinExistence type="inferred from homology"/>
<evidence type="ECO:0000256" key="4">
    <source>
        <dbReference type="ARBA" id="ARBA00022737"/>
    </source>
</evidence>
<dbReference type="Pfam" id="PF06375">
    <property type="entry name" value="AP3D1"/>
    <property type="match status" value="1"/>
</dbReference>
<dbReference type="GO" id="GO:0010008">
    <property type="term" value="C:endosome membrane"/>
    <property type="evidence" value="ECO:0007669"/>
    <property type="project" value="TreeGrafter"/>
</dbReference>
<keyword evidence="4" id="KW-0677">Repeat</keyword>
<keyword evidence="5" id="KW-0653">Protein transport</keyword>
<dbReference type="SUPFAM" id="SSF48371">
    <property type="entry name" value="ARM repeat"/>
    <property type="match status" value="2"/>
</dbReference>
<dbReference type="GO" id="GO:0048499">
    <property type="term" value="P:synaptic vesicle membrane organization"/>
    <property type="evidence" value="ECO:0007669"/>
    <property type="project" value="TreeGrafter"/>
</dbReference>
<evidence type="ECO:0000256" key="3">
    <source>
        <dbReference type="ARBA" id="ARBA00022448"/>
    </source>
</evidence>
<sequence>MPTTMDQVVKKAKDSFGPMFDKSLHDLVRGIRNHKENEAKYINEAIDEIKQELKQENIAIKANAVNKLTYLQMLGYDISWSSFNVIEVMSSNKFTFKRIGYLAASQSFHEGTDVLMLTTNMIRKDLNSSSMYEVGIAMSGLSCFINADLARDLANDIMSLMTSTKPYIRKRAVLLLYKSVQAHHDLIMQCLDDKDESIRLRALDLLTGMVSRKNLMDVVRKLMIHMSKAEGTHYRDELLSKVIDICSQSDYQHITNFEWYISILVELTRLEGTKHGSLIALQLLDVAVRVESIREFACSQMAILLENAHVFIHGSNSSNVAEVLYSAAWICGEFSSSLKNPQKTLEAMLNTKVILFPGHIQSVYYQNILKIITHLIIQSDNNEAMIKELVSLCIDKMSAFLSSGDVEAQERASVILNILKSILKLIEKHEFNVSELSALFDGILNPVAGKAQRKVAVPNGLDLDAWINDPPSDSEDESEKKRNQFDTSQTLFAADSTESYYHGSNLDSYSGNQSDSSKPKTYVELSSEEIEQRRENRKQSEKMNPFYLKDSAKANSVQKIEASPTIANSGSRPQATTSKATLPANLQLSLSDQLYRQSKIDEENRRLKKKSKSDGGSSKKGKKKGSNTTNVDDNEEDLYPVIKVTRGGELPEGVTESGNEDNDNDEPTGRNKKLDPHRALNIDFEEKPMQTPPVQIQEPAVKPVETPPVTAEKPKKPKKKKTVEKEEKSSTSKTKTKSKRERSDYKELLSPADDEKKAIATSSSPTTTVITTE</sequence>
<dbReference type="GO" id="GO:0030123">
    <property type="term" value="C:AP-3 adaptor complex"/>
    <property type="evidence" value="ECO:0007669"/>
    <property type="project" value="InterPro"/>
</dbReference>
<dbReference type="GO" id="GO:0006623">
    <property type="term" value="P:protein targeting to vacuole"/>
    <property type="evidence" value="ECO:0007669"/>
    <property type="project" value="TreeGrafter"/>
</dbReference>
<dbReference type="Proteomes" id="UP000681967">
    <property type="component" value="Unassembled WGS sequence"/>
</dbReference>
<dbReference type="GO" id="GO:0098943">
    <property type="term" value="P:neurotransmitter receptor transport, postsynaptic endosome to lysosome"/>
    <property type="evidence" value="ECO:0007669"/>
    <property type="project" value="TreeGrafter"/>
</dbReference>
<dbReference type="EMBL" id="CAJOBH010007100">
    <property type="protein sequence ID" value="CAF4074831.1"/>
    <property type="molecule type" value="Genomic_DNA"/>
</dbReference>
<feature type="region of interest" description="Disordered" evidence="7">
    <location>
        <begin position="466"/>
        <end position="489"/>
    </location>
</feature>
<feature type="compositionally biased region" description="Basic and acidic residues" evidence="7">
    <location>
        <begin position="530"/>
        <end position="541"/>
    </location>
</feature>
<evidence type="ECO:0000313" key="11">
    <source>
        <dbReference type="Proteomes" id="UP000681967"/>
    </source>
</evidence>
<dbReference type="GO" id="GO:0048490">
    <property type="term" value="P:anterograde synaptic vesicle transport"/>
    <property type="evidence" value="ECO:0007669"/>
    <property type="project" value="TreeGrafter"/>
</dbReference>
<dbReference type="InterPro" id="IPR016024">
    <property type="entry name" value="ARM-type_fold"/>
</dbReference>
<name>A0A8S2PVG6_9BILA</name>
<feature type="compositionally biased region" description="Basic and acidic residues" evidence="7">
    <location>
        <begin position="741"/>
        <end position="758"/>
    </location>
</feature>
<evidence type="ECO:0000256" key="5">
    <source>
        <dbReference type="ARBA" id="ARBA00022927"/>
    </source>
</evidence>
<evidence type="ECO:0000313" key="9">
    <source>
        <dbReference type="EMBL" id="CAF4074831.1"/>
    </source>
</evidence>
<dbReference type="InterPro" id="IPR002553">
    <property type="entry name" value="Clathrin/coatomer_adapt-like_N"/>
</dbReference>
<protein>
    <recommendedName>
        <fullName evidence="8">AP-3 complex subunit delta domain-containing protein</fullName>
    </recommendedName>
</protein>
<feature type="compositionally biased region" description="Low complexity" evidence="7">
    <location>
        <begin position="761"/>
        <end position="773"/>
    </location>
</feature>
<evidence type="ECO:0000259" key="8">
    <source>
        <dbReference type="SMART" id="SM01354"/>
    </source>
</evidence>
<evidence type="ECO:0000313" key="10">
    <source>
        <dbReference type="EMBL" id="CAF4145054.1"/>
    </source>
</evidence>
<dbReference type="PIRSF" id="PIRSF037092">
    <property type="entry name" value="AP3_complex_delta"/>
    <property type="match status" value="1"/>
</dbReference>
<dbReference type="EMBL" id="CAJOBJ010009724">
    <property type="protein sequence ID" value="CAF4145054.1"/>
    <property type="molecule type" value="Genomic_DNA"/>
</dbReference>
<dbReference type="GO" id="GO:0006896">
    <property type="term" value="P:Golgi to vacuole transport"/>
    <property type="evidence" value="ECO:0007669"/>
    <property type="project" value="TreeGrafter"/>
</dbReference>
<dbReference type="InterPro" id="IPR010474">
    <property type="entry name" value="AP3D_dom_metazoa"/>
</dbReference>
<dbReference type="Gene3D" id="1.25.10.10">
    <property type="entry name" value="Leucine-rich Repeat Variant"/>
    <property type="match status" value="2"/>
</dbReference>
<keyword evidence="3" id="KW-0813">Transport</keyword>
<dbReference type="PANTHER" id="PTHR22781">
    <property type="entry name" value="DELTA ADAPTIN-RELATED"/>
    <property type="match status" value="1"/>
</dbReference>
<feature type="region of interest" description="Disordered" evidence="7">
    <location>
        <begin position="597"/>
        <end position="773"/>
    </location>
</feature>
<dbReference type="FunFam" id="1.25.10.10:FF:001926">
    <property type="entry name" value="Uncharacterized protein"/>
    <property type="match status" value="1"/>
</dbReference>
<evidence type="ECO:0000256" key="1">
    <source>
        <dbReference type="ARBA" id="ARBA00004308"/>
    </source>
</evidence>
<feature type="domain" description="AP-3 complex subunit delta" evidence="8">
    <location>
        <begin position="525"/>
        <end position="685"/>
    </location>
</feature>
<dbReference type="InterPro" id="IPR011989">
    <property type="entry name" value="ARM-like"/>
</dbReference>
<dbReference type="PANTHER" id="PTHR22781:SF12">
    <property type="entry name" value="AP-3 COMPLEX SUBUNIT DELTA-1"/>
    <property type="match status" value="1"/>
</dbReference>
<keyword evidence="6" id="KW-0472">Membrane</keyword>
<gene>
    <name evidence="9" type="ORF">BYL167_LOCUS17732</name>
    <name evidence="10" type="ORF">GIL414_LOCUS19220</name>
</gene>
<feature type="region of interest" description="Disordered" evidence="7">
    <location>
        <begin position="503"/>
        <end position="547"/>
    </location>
</feature>
<dbReference type="SMART" id="SM01354">
    <property type="entry name" value="BLVR"/>
    <property type="match status" value="1"/>
</dbReference>
<comment type="caution">
    <text evidence="9">The sequence shown here is derived from an EMBL/GenBank/DDBJ whole genome shotgun (WGS) entry which is preliminary data.</text>
</comment>
<feature type="compositionally biased region" description="Polar residues" evidence="7">
    <location>
        <begin position="505"/>
        <end position="516"/>
    </location>
</feature>
<dbReference type="GO" id="GO:0043195">
    <property type="term" value="C:terminal bouton"/>
    <property type="evidence" value="ECO:0007669"/>
    <property type="project" value="TreeGrafter"/>
</dbReference>
<dbReference type="AlphaFoldDB" id="A0A8S2PVG6"/>
<dbReference type="Proteomes" id="UP000681720">
    <property type="component" value="Unassembled WGS sequence"/>
</dbReference>
<evidence type="ECO:0000256" key="7">
    <source>
        <dbReference type="SAM" id="MobiDB-lite"/>
    </source>
</evidence>
<accession>A0A8S2PVG6</accession>
<reference evidence="9" key="1">
    <citation type="submission" date="2021-02" db="EMBL/GenBank/DDBJ databases">
        <authorList>
            <person name="Nowell W R."/>
        </authorList>
    </citation>
    <scope>NUCLEOTIDE SEQUENCE</scope>
</reference>
<dbReference type="GO" id="GO:1904115">
    <property type="term" value="C:axon cytoplasm"/>
    <property type="evidence" value="ECO:0007669"/>
    <property type="project" value="GOC"/>
</dbReference>
<dbReference type="GO" id="GO:0098830">
    <property type="term" value="C:presynaptic endosome"/>
    <property type="evidence" value="ECO:0007669"/>
    <property type="project" value="TreeGrafter"/>
</dbReference>
<dbReference type="GO" id="GO:0016182">
    <property type="term" value="P:synaptic vesicle budding from endosome"/>
    <property type="evidence" value="ECO:0007669"/>
    <property type="project" value="TreeGrafter"/>
</dbReference>
<dbReference type="InterPro" id="IPR017105">
    <property type="entry name" value="AP3_complex_dsu"/>
</dbReference>
<comment type="subcellular location">
    <subcellularLocation>
        <location evidence="1">Endomembrane system</location>
    </subcellularLocation>
</comment>
<evidence type="ECO:0000256" key="2">
    <source>
        <dbReference type="ARBA" id="ARBA00006613"/>
    </source>
</evidence>
<organism evidence="9 11">
    <name type="scientific">Rotaria magnacalcarata</name>
    <dbReference type="NCBI Taxonomy" id="392030"/>
    <lineage>
        <taxon>Eukaryota</taxon>
        <taxon>Metazoa</taxon>
        <taxon>Spiralia</taxon>
        <taxon>Gnathifera</taxon>
        <taxon>Rotifera</taxon>
        <taxon>Eurotatoria</taxon>
        <taxon>Bdelloidea</taxon>
        <taxon>Philodinida</taxon>
        <taxon>Philodinidae</taxon>
        <taxon>Rotaria</taxon>
    </lineage>
</organism>
<evidence type="ECO:0000256" key="6">
    <source>
        <dbReference type="ARBA" id="ARBA00023136"/>
    </source>
</evidence>